<dbReference type="InterPro" id="IPR015946">
    <property type="entry name" value="KH_dom-like_a/b"/>
</dbReference>
<dbReference type="Gene3D" id="3.30.1370.50">
    <property type="entry name" value="R3H-like domain"/>
    <property type="match status" value="1"/>
</dbReference>
<dbReference type="InterPro" id="IPR038008">
    <property type="entry name" value="Jag_KH"/>
</dbReference>
<evidence type="ECO:0000256" key="2">
    <source>
        <dbReference type="ARBA" id="ARBA00022884"/>
    </source>
</evidence>
<dbReference type="STRING" id="1121301.SAMN02745912_01926"/>
<comment type="subcellular location">
    <subcellularLocation>
        <location evidence="6">Cytoplasm</location>
    </subcellularLocation>
</comment>
<evidence type="ECO:0000313" key="8">
    <source>
        <dbReference type="EMBL" id="SHK00615.1"/>
    </source>
</evidence>
<evidence type="ECO:0000259" key="7">
    <source>
        <dbReference type="PROSITE" id="PS51061"/>
    </source>
</evidence>
<evidence type="ECO:0000256" key="6">
    <source>
        <dbReference type="HAMAP-Rule" id="MF_00867"/>
    </source>
</evidence>
<sequence length="205" mass="23324">MKFVEKTDKTIAEAISSALRELNTTRDNVEVEVLEEPSKGLFGLFGNKLAKVRVIVKNDPVKKATEFLEKVLDSMKVPAVLETELVNNNLYVEIIGKDVGILIGRRGQTLDSLQYLVSLVVNSGDEDYVRVILDTENYRKKREQTLIKLANKLAYKVKKYKKSITLDPMNPYERRIIHSALQNNPYVGTKSQGEEPNRKVVIFLK</sequence>
<keyword evidence="1 6" id="KW-0963">Cytoplasm</keyword>
<dbReference type="InterPro" id="IPR034079">
    <property type="entry name" value="R3H_KhpB"/>
</dbReference>
<dbReference type="Gene3D" id="3.30.30.80">
    <property type="entry name" value="probable RNA-binding protein from clostridium symbiosum atcc 14940"/>
    <property type="match status" value="1"/>
</dbReference>
<dbReference type="CDD" id="cd02644">
    <property type="entry name" value="R3H_jag"/>
    <property type="match status" value="1"/>
</dbReference>
<feature type="domain" description="R3H" evidence="7">
    <location>
        <begin position="140"/>
        <end position="205"/>
    </location>
</feature>
<dbReference type="PANTHER" id="PTHR35800">
    <property type="entry name" value="PROTEIN JAG"/>
    <property type="match status" value="1"/>
</dbReference>
<proteinExistence type="inferred from homology"/>
<evidence type="ECO:0000256" key="4">
    <source>
        <dbReference type="ARBA" id="ARBA00023186"/>
    </source>
</evidence>
<accession>A0A1M6NY17</accession>
<gene>
    <name evidence="6" type="primary">khpB</name>
    <name evidence="6" type="synonym">eloR</name>
    <name evidence="8" type="ORF">SAMN02745912_01926</name>
</gene>
<dbReference type="Pfam" id="PF14804">
    <property type="entry name" value="Jag_N"/>
    <property type="match status" value="1"/>
</dbReference>
<keyword evidence="3 6" id="KW-0133">Cell shape</keyword>
<comment type="similarity">
    <text evidence="6">Belongs to the KhpB RNA-binding protein family.</text>
</comment>
<dbReference type="InterPro" id="IPR039247">
    <property type="entry name" value="KhpB"/>
</dbReference>
<evidence type="ECO:0000256" key="3">
    <source>
        <dbReference type="ARBA" id="ARBA00022960"/>
    </source>
</evidence>
<dbReference type="GO" id="GO:0009252">
    <property type="term" value="P:peptidoglycan biosynthetic process"/>
    <property type="evidence" value="ECO:0007669"/>
    <property type="project" value="UniProtKB-UniRule"/>
</dbReference>
<dbReference type="AlphaFoldDB" id="A0A1M6NY17"/>
<dbReference type="InterPro" id="IPR036867">
    <property type="entry name" value="R3H_dom_sf"/>
</dbReference>
<dbReference type="Pfam" id="PF01424">
    <property type="entry name" value="R3H"/>
    <property type="match status" value="1"/>
</dbReference>
<dbReference type="RefSeq" id="WP_073149304.1">
    <property type="nucleotide sequence ID" value="NZ_FRAG01000020.1"/>
</dbReference>
<keyword evidence="4 6" id="KW-0143">Chaperone</keyword>
<keyword evidence="9" id="KW-1185">Reference proteome</keyword>
<dbReference type="GO" id="GO:0008360">
    <property type="term" value="P:regulation of cell shape"/>
    <property type="evidence" value="ECO:0007669"/>
    <property type="project" value="UniProtKB-KW"/>
</dbReference>
<dbReference type="Pfam" id="PF13083">
    <property type="entry name" value="KH_KhpA-B"/>
    <property type="match status" value="1"/>
</dbReference>
<evidence type="ECO:0000256" key="5">
    <source>
        <dbReference type="ARBA" id="ARBA00023316"/>
    </source>
</evidence>
<dbReference type="SMART" id="SM00393">
    <property type="entry name" value="R3H"/>
    <property type="match status" value="1"/>
</dbReference>
<protein>
    <recommendedName>
        <fullName evidence="6">RNA-binding protein KhpB</fullName>
    </recommendedName>
    <alternativeName>
        <fullName evidence="6">RNA-binding protein EloR</fullName>
    </alternativeName>
</protein>
<feature type="region of interest" description="Jag_N domain" evidence="6">
    <location>
        <begin position="5"/>
        <end position="55"/>
    </location>
</feature>
<comment type="function">
    <text evidence="6">A probable RNA chaperone. Forms a complex with KhpA which binds to cellular RNA and controls its expression. Plays a role in peptidoglycan (PG) homeostasis and cell length regulation.</text>
</comment>
<dbReference type="InterPro" id="IPR032782">
    <property type="entry name" value="KhpB_N"/>
</dbReference>
<dbReference type="SMART" id="SM01245">
    <property type="entry name" value="Jag_N"/>
    <property type="match status" value="1"/>
</dbReference>
<dbReference type="OrthoDB" id="9794483at2"/>
<dbReference type="GO" id="GO:0003723">
    <property type="term" value="F:RNA binding"/>
    <property type="evidence" value="ECO:0007669"/>
    <property type="project" value="UniProtKB-UniRule"/>
</dbReference>
<organism evidence="8 9">
    <name type="scientific">Paramaledivibacter caminithermalis (strain DSM 15212 / CIP 107654 / DViRD3)</name>
    <name type="common">Clostridium caminithermale</name>
    <dbReference type="NCBI Taxonomy" id="1121301"/>
    <lineage>
        <taxon>Bacteria</taxon>
        <taxon>Bacillati</taxon>
        <taxon>Bacillota</taxon>
        <taxon>Clostridia</taxon>
        <taxon>Peptostreptococcales</taxon>
        <taxon>Caminicellaceae</taxon>
        <taxon>Paramaledivibacter</taxon>
    </lineage>
</organism>
<name>A0A1M6NY17_PARC5</name>
<dbReference type="PROSITE" id="PS51061">
    <property type="entry name" value="R3H"/>
    <property type="match status" value="1"/>
</dbReference>
<keyword evidence="2 6" id="KW-0694">RNA-binding</keyword>
<dbReference type="Gene3D" id="3.30.300.20">
    <property type="match status" value="1"/>
</dbReference>
<dbReference type="InterPro" id="IPR038247">
    <property type="entry name" value="Jag_N_dom_sf"/>
</dbReference>
<dbReference type="SUPFAM" id="SSF82708">
    <property type="entry name" value="R3H domain"/>
    <property type="match status" value="1"/>
</dbReference>
<dbReference type="Proteomes" id="UP000184465">
    <property type="component" value="Unassembled WGS sequence"/>
</dbReference>
<dbReference type="NCBIfam" id="NF041568">
    <property type="entry name" value="Jag_EloR"/>
    <property type="match status" value="1"/>
</dbReference>
<dbReference type="HAMAP" id="MF_00867">
    <property type="entry name" value="KhpB"/>
    <property type="match status" value="1"/>
</dbReference>
<dbReference type="InterPro" id="IPR001374">
    <property type="entry name" value="R3H_dom"/>
</dbReference>
<dbReference type="EMBL" id="FRAG01000020">
    <property type="protein sequence ID" value="SHK00615.1"/>
    <property type="molecule type" value="Genomic_DNA"/>
</dbReference>
<evidence type="ECO:0000256" key="1">
    <source>
        <dbReference type="ARBA" id="ARBA00022490"/>
    </source>
</evidence>
<comment type="domain">
    <text evidence="6">Has an N-terminal Jag-N domain and 2 RNA-binding domains (KH and R3H).</text>
</comment>
<comment type="subunit">
    <text evidence="6">Forms a complex with KhpA.</text>
</comment>
<dbReference type="CDD" id="cd02414">
    <property type="entry name" value="KH-II_Jag"/>
    <property type="match status" value="1"/>
</dbReference>
<dbReference type="PANTHER" id="PTHR35800:SF1">
    <property type="entry name" value="RNA-BINDING PROTEIN KHPB"/>
    <property type="match status" value="1"/>
</dbReference>
<dbReference type="GO" id="GO:0005737">
    <property type="term" value="C:cytoplasm"/>
    <property type="evidence" value="ECO:0007669"/>
    <property type="project" value="UniProtKB-SubCell"/>
</dbReference>
<dbReference type="GO" id="GO:0071555">
    <property type="term" value="P:cell wall organization"/>
    <property type="evidence" value="ECO:0007669"/>
    <property type="project" value="UniProtKB-KW"/>
</dbReference>
<keyword evidence="5 6" id="KW-0961">Cell wall biogenesis/degradation</keyword>
<evidence type="ECO:0000313" key="9">
    <source>
        <dbReference type="Proteomes" id="UP000184465"/>
    </source>
</evidence>
<reference evidence="8 9" key="1">
    <citation type="submission" date="2016-11" db="EMBL/GenBank/DDBJ databases">
        <authorList>
            <person name="Jaros S."/>
            <person name="Januszkiewicz K."/>
            <person name="Wedrychowicz H."/>
        </authorList>
    </citation>
    <scope>NUCLEOTIDE SEQUENCE [LARGE SCALE GENOMIC DNA]</scope>
    <source>
        <strain evidence="8 9">DSM 15212</strain>
    </source>
</reference>